<reference evidence="1" key="1">
    <citation type="submission" date="2021-06" db="EMBL/GenBank/DDBJ databases">
        <authorList>
            <person name="Kallberg Y."/>
            <person name="Tangrot J."/>
            <person name="Rosling A."/>
        </authorList>
    </citation>
    <scope>NUCLEOTIDE SEQUENCE</scope>
    <source>
        <strain evidence="1">IA702</strain>
    </source>
</reference>
<keyword evidence="2" id="KW-1185">Reference proteome</keyword>
<evidence type="ECO:0000313" key="2">
    <source>
        <dbReference type="Proteomes" id="UP000789572"/>
    </source>
</evidence>
<dbReference type="EMBL" id="CAJVPJ010002961">
    <property type="protein sequence ID" value="CAG8632393.1"/>
    <property type="molecule type" value="Genomic_DNA"/>
</dbReference>
<evidence type="ECO:0000313" key="1">
    <source>
        <dbReference type="EMBL" id="CAG8632393.1"/>
    </source>
</evidence>
<comment type="caution">
    <text evidence="1">The sequence shown here is derived from an EMBL/GenBank/DDBJ whole genome shotgun (WGS) entry which is preliminary data.</text>
</comment>
<dbReference type="AlphaFoldDB" id="A0A9N9DEA0"/>
<sequence>SFIGAEEEEVDVEDDEREAILDLNDLMKVVTSSNEEKNQ</sequence>
<name>A0A9N9DEA0_9GLOM</name>
<proteinExistence type="predicted"/>
<dbReference type="Proteomes" id="UP000789572">
    <property type="component" value="Unassembled WGS sequence"/>
</dbReference>
<protein>
    <submittedName>
        <fullName evidence="1">10575_t:CDS:1</fullName>
    </submittedName>
</protein>
<gene>
    <name evidence="1" type="ORF">POCULU_LOCUS8963</name>
</gene>
<organism evidence="1 2">
    <name type="scientific">Paraglomus occultum</name>
    <dbReference type="NCBI Taxonomy" id="144539"/>
    <lineage>
        <taxon>Eukaryota</taxon>
        <taxon>Fungi</taxon>
        <taxon>Fungi incertae sedis</taxon>
        <taxon>Mucoromycota</taxon>
        <taxon>Glomeromycotina</taxon>
        <taxon>Glomeromycetes</taxon>
        <taxon>Paraglomerales</taxon>
        <taxon>Paraglomeraceae</taxon>
        <taxon>Paraglomus</taxon>
    </lineage>
</organism>
<accession>A0A9N9DEA0</accession>
<feature type="non-terminal residue" evidence="1">
    <location>
        <position position="39"/>
    </location>
</feature>